<comment type="caution">
    <text evidence="1">The sequence shown here is derived from an EMBL/GenBank/DDBJ whole genome shotgun (WGS) entry which is preliminary data.</text>
</comment>
<sequence length="157" mass="17038">MGALDRTICDCCVCPMQCVLEQLIDKTVSFFLLGTTGAGQFNDATIERVEGFKVFTNKGIVAFHTISFVILNFEPNPPIKVKPTKNDIGECACIEDSTTNLLNSMKKKQVVISDSISGTIDNVGEGIILLKDVSFLGSCFPLFVISKCFIDTISPST</sequence>
<dbReference type="AlphaFoldDB" id="A0A6N9PZC4"/>
<proteinExistence type="predicted"/>
<dbReference type="OrthoDB" id="2881384at2"/>
<protein>
    <submittedName>
        <fullName evidence="1">Uncharacterized protein</fullName>
    </submittedName>
</protein>
<name>A0A6N9PZC4_9BACL</name>
<gene>
    <name evidence="1" type="ORF">ERL59_05150</name>
</gene>
<evidence type="ECO:0000313" key="1">
    <source>
        <dbReference type="EMBL" id="NBI28337.1"/>
    </source>
</evidence>
<reference evidence="1 2" key="1">
    <citation type="submission" date="2019-01" db="EMBL/GenBank/DDBJ databases">
        <title>Chengkuizengella sp. nov., isolated from deep-sea sediment of East Pacific Ocean.</title>
        <authorList>
            <person name="Yang J."/>
            <person name="Lai Q."/>
            <person name="Shao Z."/>
        </authorList>
    </citation>
    <scope>NUCLEOTIDE SEQUENCE [LARGE SCALE GENOMIC DNA]</scope>
    <source>
        <strain evidence="1 2">YPA3-1-1</strain>
    </source>
</reference>
<dbReference type="EMBL" id="SIJB01000013">
    <property type="protein sequence ID" value="NBI28337.1"/>
    <property type="molecule type" value="Genomic_DNA"/>
</dbReference>
<evidence type="ECO:0000313" key="2">
    <source>
        <dbReference type="Proteomes" id="UP000448943"/>
    </source>
</evidence>
<accession>A0A6N9PZC4</accession>
<dbReference type="RefSeq" id="WP_160645127.1">
    <property type="nucleotide sequence ID" value="NZ_SIJB01000013.1"/>
</dbReference>
<dbReference type="Proteomes" id="UP000448943">
    <property type="component" value="Unassembled WGS sequence"/>
</dbReference>
<organism evidence="1 2">
    <name type="scientific">Chengkuizengella marina</name>
    <dbReference type="NCBI Taxonomy" id="2507566"/>
    <lineage>
        <taxon>Bacteria</taxon>
        <taxon>Bacillati</taxon>
        <taxon>Bacillota</taxon>
        <taxon>Bacilli</taxon>
        <taxon>Bacillales</taxon>
        <taxon>Paenibacillaceae</taxon>
        <taxon>Chengkuizengella</taxon>
    </lineage>
</organism>
<keyword evidence="2" id="KW-1185">Reference proteome</keyword>